<dbReference type="GO" id="GO:1902936">
    <property type="term" value="F:phosphatidylinositol bisphosphate binding"/>
    <property type="evidence" value="ECO:0007669"/>
    <property type="project" value="TreeGrafter"/>
</dbReference>
<evidence type="ECO:0000259" key="1">
    <source>
        <dbReference type="PROSITE" id="PS50191"/>
    </source>
</evidence>
<proteinExistence type="predicted"/>
<dbReference type="Pfam" id="PF00650">
    <property type="entry name" value="CRAL_TRIO"/>
    <property type="match status" value="1"/>
</dbReference>
<dbReference type="Gene3D" id="3.40.525.10">
    <property type="entry name" value="CRAL-TRIO lipid binding domain"/>
    <property type="match status" value="1"/>
</dbReference>
<dbReference type="InterPro" id="IPR036865">
    <property type="entry name" value="CRAL-TRIO_dom_sf"/>
</dbReference>
<dbReference type="AlphaFoldDB" id="A0A1Y1LY65"/>
<protein>
    <recommendedName>
        <fullName evidence="1">CRAL-TRIO domain-containing protein</fullName>
    </recommendedName>
</protein>
<evidence type="ECO:0000313" key="2">
    <source>
        <dbReference type="EMBL" id="JAV78041.1"/>
    </source>
</evidence>
<dbReference type="PANTHER" id="PTHR10174:SF213">
    <property type="entry name" value="CRAL-TRIO DOMAIN-CONTAINING PROTEIN"/>
    <property type="match status" value="1"/>
</dbReference>
<dbReference type="PANTHER" id="PTHR10174">
    <property type="entry name" value="ALPHA-TOCOPHEROL TRANSFER PROTEIN-RELATED"/>
    <property type="match status" value="1"/>
</dbReference>
<dbReference type="EMBL" id="GEZM01044921">
    <property type="protein sequence ID" value="JAV78041.1"/>
    <property type="molecule type" value="Transcribed_RNA"/>
</dbReference>
<organism evidence="2">
    <name type="scientific">Photinus pyralis</name>
    <name type="common">Common eastern firefly</name>
    <name type="synonym">Lampyris pyralis</name>
    <dbReference type="NCBI Taxonomy" id="7054"/>
    <lineage>
        <taxon>Eukaryota</taxon>
        <taxon>Metazoa</taxon>
        <taxon>Ecdysozoa</taxon>
        <taxon>Arthropoda</taxon>
        <taxon>Hexapoda</taxon>
        <taxon>Insecta</taxon>
        <taxon>Pterygota</taxon>
        <taxon>Neoptera</taxon>
        <taxon>Endopterygota</taxon>
        <taxon>Coleoptera</taxon>
        <taxon>Polyphaga</taxon>
        <taxon>Elateriformia</taxon>
        <taxon>Elateroidea</taxon>
        <taxon>Lampyridae</taxon>
        <taxon>Lampyrinae</taxon>
        <taxon>Photinus</taxon>
    </lineage>
</organism>
<dbReference type="Gene3D" id="1.20.5.1200">
    <property type="entry name" value="Alpha-tocopherol transfer"/>
    <property type="match status" value="1"/>
</dbReference>
<dbReference type="CDD" id="cd00170">
    <property type="entry name" value="SEC14"/>
    <property type="match status" value="1"/>
</dbReference>
<dbReference type="GO" id="GO:0016020">
    <property type="term" value="C:membrane"/>
    <property type="evidence" value="ECO:0007669"/>
    <property type="project" value="TreeGrafter"/>
</dbReference>
<dbReference type="EMBL" id="GEZM01044921">
    <property type="protein sequence ID" value="JAV78040.1"/>
    <property type="molecule type" value="Transcribed_RNA"/>
</dbReference>
<name>A0A1Y1LY65_PHOPY</name>
<feature type="domain" description="CRAL-TRIO" evidence="1">
    <location>
        <begin position="1"/>
        <end position="126"/>
    </location>
</feature>
<dbReference type="PROSITE" id="PS50191">
    <property type="entry name" value="CRAL_TRIO"/>
    <property type="match status" value="1"/>
</dbReference>
<dbReference type="SUPFAM" id="SSF52087">
    <property type="entry name" value="CRAL/TRIO domain"/>
    <property type="match status" value="1"/>
</dbReference>
<reference evidence="2" key="1">
    <citation type="journal article" date="2016" name="Sci. Rep.">
        <title>Molecular characterization of firefly nuptial gifts: a multi-omics approach sheds light on postcopulatory sexual selection.</title>
        <authorList>
            <person name="Al-Wathiqui N."/>
            <person name="Fallon T.R."/>
            <person name="South A."/>
            <person name="Weng J.K."/>
            <person name="Lewis S.M."/>
        </authorList>
    </citation>
    <scope>NUCLEOTIDE SEQUENCE</scope>
</reference>
<accession>A0A1Y1LY65</accession>
<sequence>METAMKLLLMTLDAAIYDHPSTGLVMLFDMKGVGLLHLTRVRLKAVQVFCQYLQEALPVKLTEIHVLNTVNFLEKVLNILRPFVKTELFEKIKFHSTRLDMDEFHAKYVPRECLPADYGGELGPLEVLAEGNARRLLELETFFEAEENQQRRNII</sequence>
<dbReference type="InterPro" id="IPR001251">
    <property type="entry name" value="CRAL-TRIO_dom"/>
</dbReference>